<evidence type="ECO:0000259" key="8">
    <source>
        <dbReference type="PROSITE" id="PS50928"/>
    </source>
</evidence>
<keyword evidence="6 7" id="KW-0472">Membrane</keyword>
<comment type="subcellular location">
    <subcellularLocation>
        <location evidence="1 7">Cell membrane</location>
        <topology evidence="1 7">Multi-pass membrane protein</topology>
    </subcellularLocation>
</comment>
<feature type="transmembrane region" description="Helical" evidence="7">
    <location>
        <begin position="74"/>
        <end position="103"/>
    </location>
</feature>
<keyword evidence="4 7" id="KW-0812">Transmembrane</keyword>
<evidence type="ECO:0000256" key="1">
    <source>
        <dbReference type="ARBA" id="ARBA00004651"/>
    </source>
</evidence>
<evidence type="ECO:0000313" key="10">
    <source>
        <dbReference type="Proteomes" id="UP000293142"/>
    </source>
</evidence>
<keyword evidence="5 7" id="KW-1133">Transmembrane helix</keyword>
<evidence type="ECO:0000313" key="9">
    <source>
        <dbReference type="EMBL" id="TBL76353.1"/>
    </source>
</evidence>
<dbReference type="Proteomes" id="UP000293142">
    <property type="component" value="Unassembled WGS sequence"/>
</dbReference>
<accession>A0A4Q9DP44</accession>
<feature type="domain" description="ABC transmembrane type-1" evidence="8">
    <location>
        <begin position="78"/>
        <end position="279"/>
    </location>
</feature>
<keyword evidence="2 7" id="KW-0813">Transport</keyword>
<feature type="transmembrane region" description="Helical" evidence="7">
    <location>
        <begin position="261"/>
        <end position="282"/>
    </location>
</feature>
<feature type="transmembrane region" description="Helical" evidence="7">
    <location>
        <begin position="144"/>
        <end position="165"/>
    </location>
</feature>
<protein>
    <submittedName>
        <fullName evidence="9">Carbohydrate ABC transporter permease</fullName>
    </submittedName>
</protein>
<dbReference type="OrthoDB" id="9771544at2"/>
<evidence type="ECO:0000256" key="3">
    <source>
        <dbReference type="ARBA" id="ARBA00022475"/>
    </source>
</evidence>
<evidence type="ECO:0000256" key="6">
    <source>
        <dbReference type="ARBA" id="ARBA00023136"/>
    </source>
</evidence>
<dbReference type="GO" id="GO:0055085">
    <property type="term" value="P:transmembrane transport"/>
    <property type="evidence" value="ECO:0007669"/>
    <property type="project" value="InterPro"/>
</dbReference>
<organism evidence="9 10">
    <name type="scientific">Paenibacillus thalictri</name>
    <dbReference type="NCBI Taxonomy" id="2527873"/>
    <lineage>
        <taxon>Bacteria</taxon>
        <taxon>Bacillati</taxon>
        <taxon>Bacillota</taxon>
        <taxon>Bacilli</taxon>
        <taxon>Bacillales</taxon>
        <taxon>Paenibacillaceae</taxon>
        <taxon>Paenibacillus</taxon>
    </lineage>
</organism>
<dbReference type="SUPFAM" id="SSF161098">
    <property type="entry name" value="MetI-like"/>
    <property type="match status" value="1"/>
</dbReference>
<keyword evidence="3" id="KW-1003">Cell membrane</keyword>
<evidence type="ECO:0000256" key="5">
    <source>
        <dbReference type="ARBA" id="ARBA00022989"/>
    </source>
</evidence>
<feature type="transmembrane region" description="Helical" evidence="7">
    <location>
        <begin position="110"/>
        <end position="132"/>
    </location>
</feature>
<dbReference type="PROSITE" id="PS50928">
    <property type="entry name" value="ABC_TM1"/>
    <property type="match status" value="1"/>
</dbReference>
<comment type="caution">
    <text evidence="9">The sequence shown here is derived from an EMBL/GenBank/DDBJ whole genome shotgun (WGS) entry which is preliminary data.</text>
</comment>
<evidence type="ECO:0000256" key="2">
    <source>
        <dbReference type="ARBA" id="ARBA00022448"/>
    </source>
</evidence>
<sequence length="297" mass="32955">MVRRGVMRSSLLSVVDLLIYVLLICLALLTLLPILHVFSVSLSSSQTVLASKLMLYPKEPTLESYKFIFRNDVLLRSLGITVFITVVGTFLNLLFTTTAAYVLSRRDLPGAAFFLMMIVVTMLFSAGIIPGYMLIRSLGLINSVWAMILPGLISAFNLILMRNFFWSVPEGLIESARIDGAGEVRTLVQIMLPLSLPALATIGLFYAVGHWNEFFRGIFYMTDSKKWPLQVLMRSIIAQADMNELGLSNQQVYQGGKLNVLTIQSATIIAATMPILAVYPFLQKYFVRGILIGAVKG</sequence>
<evidence type="ECO:0000256" key="7">
    <source>
        <dbReference type="RuleBase" id="RU363032"/>
    </source>
</evidence>
<dbReference type="InterPro" id="IPR000515">
    <property type="entry name" value="MetI-like"/>
</dbReference>
<reference evidence="9 10" key="1">
    <citation type="submission" date="2019-02" db="EMBL/GenBank/DDBJ databases">
        <title>Paenibacillus sp. nov., isolated from surface-sterilized tissue of Thalictrum simplex L.</title>
        <authorList>
            <person name="Tuo L."/>
        </authorList>
    </citation>
    <scope>NUCLEOTIDE SEQUENCE [LARGE SCALE GENOMIC DNA]</scope>
    <source>
        <strain evidence="9 10">N2SHLJ1</strain>
    </source>
</reference>
<dbReference type="PANTHER" id="PTHR43744:SF9">
    <property type="entry name" value="POLYGALACTURONAN_RHAMNOGALACTURONAN TRANSPORT SYSTEM PERMEASE PROTEIN YTCP"/>
    <property type="match status" value="1"/>
</dbReference>
<keyword evidence="10" id="KW-1185">Reference proteome</keyword>
<dbReference type="AlphaFoldDB" id="A0A4Q9DP44"/>
<gene>
    <name evidence="9" type="ORF">EYB31_20400</name>
</gene>
<dbReference type="Gene3D" id="1.10.3720.10">
    <property type="entry name" value="MetI-like"/>
    <property type="match status" value="1"/>
</dbReference>
<feature type="transmembrane region" description="Helical" evidence="7">
    <location>
        <begin position="186"/>
        <end position="208"/>
    </location>
</feature>
<name>A0A4Q9DP44_9BACL</name>
<evidence type="ECO:0000256" key="4">
    <source>
        <dbReference type="ARBA" id="ARBA00022692"/>
    </source>
</evidence>
<dbReference type="PANTHER" id="PTHR43744">
    <property type="entry name" value="ABC TRANSPORTER PERMEASE PROTEIN MG189-RELATED-RELATED"/>
    <property type="match status" value="1"/>
</dbReference>
<dbReference type="EMBL" id="SIRE01000014">
    <property type="protein sequence ID" value="TBL76353.1"/>
    <property type="molecule type" value="Genomic_DNA"/>
</dbReference>
<comment type="similarity">
    <text evidence="7">Belongs to the binding-protein-dependent transport system permease family.</text>
</comment>
<dbReference type="InterPro" id="IPR035906">
    <property type="entry name" value="MetI-like_sf"/>
</dbReference>
<proteinExistence type="inferred from homology"/>
<dbReference type="CDD" id="cd06261">
    <property type="entry name" value="TM_PBP2"/>
    <property type="match status" value="1"/>
</dbReference>
<dbReference type="GO" id="GO:0005886">
    <property type="term" value="C:plasma membrane"/>
    <property type="evidence" value="ECO:0007669"/>
    <property type="project" value="UniProtKB-SubCell"/>
</dbReference>
<dbReference type="Pfam" id="PF00528">
    <property type="entry name" value="BPD_transp_1"/>
    <property type="match status" value="1"/>
</dbReference>